<dbReference type="KEGG" id="aar:Acear_1722"/>
<name>D9QRT6_ACEAZ</name>
<reference evidence="2 3" key="1">
    <citation type="journal article" date="2010" name="Stand. Genomic Sci.">
        <title>Complete genome sequence of Acetohalobium arabaticum type strain (Z-7288).</title>
        <authorList>
            <person name="Sikorski J."/>
            <person name="Lapidus A."/>
            <person name="Chertkov O."/>
            <person name="Lucas S."/>
            <person name="Copeland A."/>
            <person name="Glavina Del Rio T."/>
            <person name="Nolan M."/>
            <person name="Tice H."/>
            <person name="Cheng J.F."/>
            <person name="Han C."/>
            <person name="Brambilla E."/>
            <person name="Pitluck S."/>
            <person name="Liolios K."/>
            <person name="Ivanova N."/>
            <person name="Mavromatis K."/>
            <person name="Mikhailova N."/>
            <person name="Pati A."/>
            <person name="Bruce D."/>
            <person name="Detter C."/>
            <person name="Tapia R."/>
            <person name="Goodwin L."/>
            <person name="Chen A."/>
            <person name="Palaniappan K."/>
            <person name="Land M."/>
            <person name="Hauser L."/>
            <person name="Chang Y.J."/>
            <person name="Jeffries C.D."/>
            <person name="Rohde M."/>
            <person name="Goker M."/>
            <person name="Spring S."/>
            <person name="Woyke T."/>
            <person name="Bristow J."/>
            <person name="Eisen J.A."/>
            <person name="Markowitz V."/>
            <person name="Hugenholtz P."/>
            <person name="Kyrpides N.C."/>
            <person name="Klenk H.P."/>
        </authorList>
    </citation>
    <scope>NUCLEOTIDE SEQUENCE [LARGE SCALE GENOMIC DNA]</scope>
    <source>
        <strain evidence="3">ATCC 49924 / DSM 5501 / Z-7288</strain>
    </source>
</reference>
<dbReference type="AlphaFoldDB" id="D9QRT6"/>
<evidence type="ECO:0000256" key="1">
    <source>
        <dbReference type="SAM" id="Phobius"/>
    </source>
</evidence>
<keyword evidence="3" id="KW-1185">Reference proteome</keyword>
<proteinExistence type="predicted"/>
<keyword evidence="1" id="KW-0472">Membrane</keyword>
<feature type="transmembrane region" description="Helical" evidence="1">
    <location>
        <begin position="6"/>
        <end position="24"/>
    </location>
</feature>
<dbReference type="EMBL" id="CP002105">
    <property type="protein sequence ID" value="ADL13227.1"/>
    <property type="molecule type" value="Genomic_DNA"/>
</dbReference>
<evidence type="ECO:0000313" key="3">
    <source>
        <dbReference type="Proteomes" id="UP000001661"/>
    </source>
</evidence>
<dbReference type="RefSeq" id="WP_013278672.1">
    <property type="nucleotide sequence ID" value="NC_014378.1"/>
</dbReference>
<dbReference type="OrthoDB" id="2679245at2"/>
<accession>D9QRT6</accession>
<feature type="transmembrane region" description="Helical" evidence="1">
    <location>
        <begin position="135"/>
        <end position="155"/>
    </location>
</feature>
<sequence length="271" mass="29847">MAILTGITLILTYLGYPLIKRLLIRYSLVTENFSGCEIPVGYGLLLGVNAVIILLVGKGLRIYPGEVVTSFVFLIMVAGATGLADDYLGYEQSSGFSGHLRKLWQEYQVTTGFLKAALIGIFTFLIVNRVIMDNFVVRLVNFSLVVLMTNFINLLDLRPGRALKGFIIITFSSLLATDILFIKLLLPLLVMVIILLPIDLRAEAMLGDVGSNLLGACLGLGLLFSLGFIYKVMLVVGLVLIHIYTEKSSLTELIARNRVLNYIDQLGRGRI</sequence>
<gene>
    <name evidence="2" type="ordered locus">Acear_1722</name>
</gene>
<dbReference type="HOGENOM" id="CLU_078449_0_0_9"/>
<feature type="transmembrane region" description="Helical" evidence="1">
    <location>
        <begin position="218"/>
        <end position="241"/>
    </location>
</feature>
<feature type="transmembrane region" description="Helical" evidence="1">
    <location>
        <begin position="109"/>
        <end position="129"/>
    </location>
</feature>
<keyword evidence="1" id="KW-0812">Transmembrane</keyword>
<dbReference type="STRING" id="574087.Acear_1722"/>
<feature type="transmembrane region" description="Helical" evidence="1">
    <location>
        <begin position="167"/>
        <end position="198"/>
    </location>
</feature>
<keyword evidence="1" id="KW-1133">Transmembrane helix</keyword>
<feature type="transmembrane region" description="Helical" evidence="1">
    <location>
        <begin position="68"/>
        <end position="88"/>
    </location>
</feature>
<protein>
    <submittedName>
        <fullName evidence="2">Uncharacterized protein</fullName>
    </submittedName>
</protein>
<feature type="transmembrane region" description="Helical" evidence="1">
    <location>
        <begin position="36"/>
        <end position="56"/>
    </location>
</feature>
<evidence type="ECO:0000313" key="2">
    <source>
        <dbReference type="EMBL" id="ADL13227.1"/>
    </source>
</evidence>
<dbReference type="eggNOG" id="COG0472">
    <property type="taxonomic scope" value="Bacteria"/>
</dbReference>
<organism evidence="2 3">
    <name type="scientific">Acetohalobium arabaticum (strain ATCC 49924 / DSM 5501 / Z-7288)</name>
    <dbReference type="NCBI Taxonomy" id="574087"/>
    <lineage>
        <taxon>Bacteria</taxon>
        <taxon>Bacillati</taxon>
        <taxon>Bacillota</taxon>
        <taxon>Clostridia</taxon>
        <taxon>Halanaerobiales</taxon>
        <taxon>Halobacteroidaceae</taxon>
        <taxon>Acetohalobium</taxon>
    </lineage>
</organism>
<dbReference type="Proteomes" id="UP000001661">
    <property type="component" value="Chromosome"/>
</dbReference>